<protein>
    <submittedName>
        <fullName evidence="2">MbtH family protein</fullName>
    </submittedName>
</protein>
<dbReference type="PANTHER" id="PTHR38444">
    <property type="entry name" value="ENTEROBACTIN BIOSYNTHESIS PROTEIN YBDZ"/>
    <property type="match status" value="1"/>
</dbReference>
<evidence type="ECO:0000259" key="1">
    <source>
        <dbReference type="SMART" id="SM00923"/>
    </source>
</evidence>
<keyword evidence="3" id="KW-1185">Reference proteome</keyword>
<dbReference type="SUPFAM" id="SSF160582">
    <property type="entry name" value="MbtH-like"/>
    <property type="match status" value="1"/>
</dbReference>
<dbReference type="InterPro" id="IPR005153">
    <property type="entry name" value="MbtH-like_dom"/>
</dbReference>
<dbReference type="PANTHER" id="PTHR38444:SF1">
    <property type="entry name" value="ENTEROBACTIN BIOSYNTHESIS PROTEIN YBDZ"/>
    <property type="match status" value="1"/>
</dbReference>
<reference evidence="2 3" key="1">
    <citation type="submission" date="2020-04" db="EMBL/GenBank/DDBJ databases">
        <authorList>
            <person name="Klaysubun C."/>
            <person name="Duangmal K."/>
            <person name="Lipun K."/>
        </authorList>
    </citation>
    <scope>NUCLEOTIDE SEQUENCE [LARGE SCALE GENOMIC DNA]</scope>
    <source>
        <strain evidence="2 3">JCM 11839</strain>
    </source>
</reference>
<sequence>MNVNDDRKCHGGYRLLDRFRIECSSVAVTTRPNGSPFDDEPLSYVVVVNRENQHSLWPDLVEIPDGWSHVFGPAGREDCLTYVDRSWTDMRPKSLVDEMGS</sequence>
<dbReference type="InterPro" id="IPR037407">
    <property type="entry name" value="MLP_fam"/>
</dbReference>
<proteinExistence type="predicted"/>
<dbReference type="RefSeq" id="WP_169393906.1">
    <property type="nucleotide sequence ID" value="NZ_BAAAJH010000023.1"/>
</dbReference>
<dbReference type="SMART" id="SM00923">
    <property type="entry name" value="MbtH"/>
    <property type="match status" value="1"/>
</dbReference>
<feature type="domain" description="MbtH-like" evidence="1">
    <location>
        <begin position="35"/>
        <end position="85"/>
    </location>
</feature>
<dbReference type="EMBL" id="JAAXKY010000002">
    <property type="protein sequence ID" value="NMH75842.1"/>
    <property type="molecule type" value="Genomic_DNA"/>
</dbReference>
<dbReference type="Gene3D" id="3.90.820.10">
    <property type="entry name" value="Structural Genomics, Unknown Function 30-nov-00 1gh9 Mol_id"/>
    <property type="match status" value="1"/>
</dbReference>
<accession>A0ABX1R624</accession>
<gene>
    <name evidence="2" type="ORF">HF577_01790</name>
</gene>
<dbReference type="Pfam" id="PF03621">
    <property type="entry name" value="MbtH"/>
    <property type="match status" value="1"/>
</dbReference>
<evidence type="ECO:0000313" key="2">
    <source>
        <dbReference type="EMBL" id="NMH75842.1"/>
    </source>
</evidence>
<dbReference type="Proteomes" id="UP001296706">
    <property type="component" value="Unassembled WGS sequence"/>
</dbReference>
<name>A0ABX1R624_9PSEU</name>
<organism evidence="2 3">
    <name type="scientific">Pseudonocardia xinjiangensis</name>
    <dbReference type="NCBI Taxonomy" id="75289"/>
    <lineage>
        <taxon>Bacteria</taxon>
        <taxon>Bacillati</taxon>
        <taxon>Actinomycetota</taxon>
        <taxon>Actinomycetes</taxon>
        <taxon>Pseudonocardiales</taxon>
        <taxon>Pseudonocardiaceae</taxon>
        <taxon>Pseudonocardia</taxon>
    </lineage>
</organism>
<comment type="caution">
    <text evidence="2">The sequence shown here is derived from an EMBL/GenBank/DDBJ whole genome shotgun (WGS) entry which is preliminary data.</text>
</comment>
<dbReference type="InterPro" id="IPR038020">
    <property type="entry name" value="MbtH-like_sf"/>
</dbReference>
<evidence type="ECO:0000313" key="3">
    <source>
        <dbReference type="Proteomes" id="UP001296706"/>
    </source>
</evidence>